<protein>
    <submittedName>
        <fullName evidence="2">Uncharacterized protein</fullName>
    </submittedName>
</protein>
<evidence type="ECO:0000313" key="3">
    <source>
        <dbReference type="Proteomes" id="UP000623010"/>
    </source>
</evidence>
<comment type="caution">
    <text evidence="2">The sequence shown here is derived from an EMBL/GenBank/DDBJ whole genome shotgun (WGS) entry which is preliminary data.</text>
</comment>
<sequence length="70" mass="7374">MEINAPPAKGKCEACEDCRGKGEAAPLPGYPTRTATAPTRPLTCTHAPRVPDRCSSPRTTRPVTPEGRGS</sequence>
<dbReference type="AlphaFoldDB" id="A0A918RH70"/>
<keyword evidence="3" id="KW-1185">Reference proteome</keyword>
<accession>A0A918RH70</accession>
<name>A0A918RH70_9ACTN</name>
<evidence type="ECO:0000313" key="2">
    <source>
        <dbReference type="EMBL" id="GGZ94932.1"/>
    </source>
</evidence>
<proteinExistence type="predicted"/>
<organism evidence="2 3">
    <name type="scientific">Streptomyces echinoruber</name>
    <dbReference type="NCBI Taxonomy" id="68898"/>
    <lineage>
        <taxon>Bacteria</taxon>
        <taxon>Bacillati</taxon>
        <taxon>Actinomycetota</taxon>
        <taxon>Actinomycetes</taxon>
        <taxon>Kitasatosporales</taxon>
        <taxon>Streptomycetaceae</taxon>
        <taxon>Streptomyces</taxon>
    </lineage>
</organism>
<dbReference type="Proteomes" id="UP000623010">
    <property type="component" value="Unassembled WGS sequence"/>
</dbReference>
<reference evidence="2" key="1">
    <citation type="journal article" date="2014" name="Int. J. Syst. Evol. Microbiol.">
        <title>Complete genome sequence of Corynebacterium casei LMG S-19264T (=DSM 44701T), isolated from a smear-ripened cheese.</title>
        <authorList>
            <consortium name="US DOE Joint Genome Institute (JGI-PGF)"/>
            <person name="Walter F."/>
            <person name="Albersmeier A."/>
            <person name="Kalinowski J."/>
            <person name="Ruckert C."/>
        </authorList>
    </citation>
    <scope>NUCLEOTIDE SEQUENCE</scope>
    <source>
        <strain evidence="2">JCM 5016</strain>
    </source>
</reference>
<feature type="region of interest" description="Disordered" evidence="1">
    <location>
        <begin position="23"/>
        <end position="70"/>
    </location>
</feature>
<gene>
    <name evidence="2" type="ORF">GCM10010389_37270</name>
</gene>
<evidence type="ECO:0000256" key="1">
    <source>
        <dbReference type="SAM" id="MobiDB-lite"/>
    </source>
</evidence>
<reference evidence="2" key="2">
    <citation type="submission" date="2020-09" db="EMBL/GenBank/DDBJ databases">
        <authorList>
            <person name="Sun Q."/>
            <person name="Ohkuma M."/>
        </authorList>
    </citation>
    <scope>NUCLEOTIDE SEQUENCE</scope>
    <source>
        <strain evidence="2">JCM 5016</strain>
    </source>
</reference>
<feature type="compositionally biased region" description="Low complexity" evidence="1">
    <location>
        <begin position="31"/>
        <end position="45"/>
    </location>
</feature>
<dbReference type="EMBL" id="BMWH01000015">
    <property type="protein sequence ID" value="GGZ94932.1"/>
    <property type="molecule type" value="Genomic_DNA"/>
</dbReference>